<accession>A0AAD4SYU5</accession>
<dbReference type="GO" id="GO:0005525">
    <property type="term" value="F:GTP binding"/>
    <property type="evidence" value="ECO:0007669"/>
    <property type="project" value="UniProtKB-KW"/>
</dbReference>
<dbReference type="InterPro" id="IPR027417">
    <property type="entry name" value="P-loop_NTPase"/>
</dbReference>
<keyword evidence="7" id="KW-1185">Reference proteome</keyword>
<dbReference type="EMBL" id="JAJJMB010008071">
    <property type="protein sequence ID" value="KAI3925984.1"/>
    <property type="molecule type" value="Genomic_DNA"/>
</dbReference>
<dbReference type="AlphaFoldDB" id="A0AAD4SYU5"/>
<evidence type="ECO:0000256" key="4">
    <source>
        <dbReference type="ARBA" id="ARBA00023134"/>
    </source>
</evidence>
<proteinExistence type="predicted"/>
<comment type="function">
    <text evidence="5">GTP-binding protein involved in nucleocytoplasmic transport. Required for the import of protein into the nucleus and also for RNA export. Involved in chromatin condensation and control of cell cycle.</text>
</comment>
<dbReference type="SMART" id="SM00176">
    <property type="entry name" value="RAN"/>
    <property type="match status" value="1"/>
</dbReference>
<dbReference type="Gene3D" id="3.40.50.300">
    <property type="entry name" value="P-loop containing nucleotide triphosphate hydrolases"/>
    <property type="match status" value="1"/>
</dbReference>
<dbReference type="GO" id="GO:0005634">
    <property type="term" value="C:nucleus"/>
    <property type="evidence" value="ECO:0007669"/>
    <property type="project" value="TreeGrafter"/>
</dbReference>
<evidence type="ECO:0000313" key="6">
    <source>
        <dbReference type="EMBL" id="KAI3925984.1"/>
    </source>
</evidence>
<keyword evidence="2" id="KW-0547">Nucleotide-binding</keyword>
<dbReference type="InterPro" id="IPR001806">
    <property type="entry name" value="Small_GTPase"/>
</dbReference>
<dbReference type="GO" id="GO:0005737">
    <property type="term" value="C:cytoplasm"/>
    <property type="evidence" value="ECO:0007669"/>
    <property type="project" value="TreeGrafter"/>
</dbReference>
<evidence type="ECO:0000256" key="1">
    <source>
        <dbReference type="ARBA" id="ARBA00022448"/>
    </source>
</evidence>
<dbReference type="GO" id="GO:0006606">
    <property type="term" value="P:protein import into nucleus"/>
    <property type="evidence" value="ECO:0007669"/>
    <property type="project" value="TreeGrafter"/>
</dbReference>
<keyword evidence="3" id="KW-0653">Protein transport</keyword>
<evidence type="ECO:0000313" key="7">
    <source>
        <dbReference type="Proteomes" id="UP001202328"/>
    </source>
</evidence>
<gene>
    <name evidence="6" type="ORF">MKW98_028120</name>
</gene>
<evidence type="ECO:0000256" key="3">
    <source>
        <dbReference type="ARBA" id="ARBA00022927"/>
    </source>
</evidence>
<evidence type="ECO:0000256" key="5">
    <source>
        <dbReference type="ARBA" id="ARBA00024659"/>
    </source>
</evidence>
<dbReference type="PANTHER" id="PTHR24071">
    <property type="entry name" value="RAN GTPASE"/>
    <property type="match status" value="1"/>
</dbReference>
<sequence length="251" mass="27938">MDTIRILVVEGRRTGKSTLLEHLNGQFHGNANVCTIDFVTNEDRNVRFLCSESLDDNGENSIYDGYLVIFDLTNTESYKHSKRICRDLTARLVNKQPIVLVGNKKDCPQKVDVAADRVYQVPKYYISAKNNEDIEKPFLCLAKLILKSPSLMFIHDVPVAANAGDNVVQADEGVAHAEVAEGPSVDHEVIMSANANEEEVAQAPSADDIKIYTPAKSRSPCPRSSRTIRIHDDGLDLEEFLRGQGPSRCFY</sequence>
<reference evidence="6" key="1">
    <citation type="submission" date="2022-04" db="EMBL/GenBank/DDBJ databases">
        <title>A functionally conserved STORR gene fusion in Papaver species that diverged 16.8 million years ago.</title>
        <authorList>
            <person name="Catania T."/>
        </authorList>
    </citation>
    <scope>NUCLEOTIDE SEQUENCE</scope>
    <source>
        <strain evidence="6">S-188037</strain>
    </source>
</reference>
<dbReference type="SMART" id="SM00175">
    <property type="entry name" value="RAB"/>
    <property type="match status" value="1"/>
</dbReference>
<protein>
    <submittedName>
        <fullName evidence="6">Uncharacterized protein</fullName>
    </submittedName>
</protein>
<keyword evidence="1" id="KW-0813">Transport</keyword>
<dbReference type="InterPro" id="IPR002041">
    <property type="entry name" value="Ran_GTPase"/>
</dbReference>
<dbReference type="PANTHER" id="PTHR24071:SF0">
    <property type="entry name" value="GTP-BINDING NUCLEAR PROTEIN RAN"/>
    <property type="match status" value="1"/>
</dbReference>
<dbReference type="Pfam" id="PF00071">
    <property type="entry name" value="Ras"/>
    <property type="match status" value="1"/>
</dbReference>
<dbReference type="GO" id="GO:0003924">
    <property type="term" value="F:GTPase activity"/>
    <property type="evidence" value="ECO:0007669"/>
    <property type="project" value="InterPro"/>
</dbReference>
<comment type="caution">
    <text evidence="6">The sequence shown here is derived from an EMBL/GenBank/DDBJ whole genome shotgun (WGS) entry which is preliminary data.</text>
</comment>
<dbReference type="GO" id="GO:0000054">
    <property type="term" value="P:ribosomal subunit export from nucleus"/>
    <property type="evidence" value="ECO:0007669"/>
    <property type="project" value="TreeGrafter"/>
</dbReference>
<name>A0AAD4SYU5_9MAGN</name>
<dbReference type="Proteomes" id="UP001202328">
    <property type="component" value="Unassembled WGS sequence"/>
</dbReference>
<organism evidence="6 7">
    <name type="scientific">Papaver atlanticum</name>
    <dbReference type="NCBI Taxonomy" id="357466"/>
    <lineage>
        <taxon>Eukaryota</taxon>
        <taxon>Viridiplantae</taxon>
        <taxon>Streptophyta</taxon>
        <taxon>Embryophyta</taxon>
        <taxon>Tracheophyta</taxon>
        <taxon>Spermatophyta</taxon>
        <taxon>Magnoliopsida</taxon>
        <taxon>Ranunculales</taxon>
        <taxon>Papaveraceae</taxon>
        <taxon>Papaveroideae</taxon>
        <taxon>Papaver</taxon>
    </lineage>
</organism>
<keyword evidence="4" id="KW-0342">GTP-binding</keyword>
<evidence type="ECO:0000256" key="2">
    <source>
        <dbReference type="ARBA" id="ARBA00022741"/>
    </source>
</evidence>
<dbReference type="SUPFAM" id="SSF52540">
    <property type="entry name" value="P-loop containing nucleoside triphosphate hydrolases"/>
    <property type="match status" value="1"/>
</dbReference>